<dbReference type="InterPro" id="IPR018200">
    <property type="entry name" value="USP_CS"/>
</dbReference>
<dbReference type="InterPro" id="IPR001394">
    <property type="entry name" value="Peptidase_C19_UCH"/>
</dbReference>
<proteinExistence type="inferred from homology"/>
<dbReference type="InterPro" id="IPR050164">
    <property type="entry name" value="Peptidase_C19"/>
</dbReference>
<evidence type="ECO:0000259" key="6">
    <source>
        <dbReference type="PROSITE" id="PS50235"/>
    </source>
</evidence>
<dbReference type="AlphaFoldDB" id="A0A9W5WVI5"/>
<accession>A0A9W5WVI5</accession>
<comment type="similarity">
    <text evidence="2">Belongs to the peptidase C19 family.</text>
</comment>
<protein>
    <recommendedName>
        <fullName evidence="3">ubiquitinyl hydrolase 1</fullName>
        <ecNumber evidence="3">3.4.19.12</ecNumber>
    </recommendedName>
</protein>
<dbReference type="PROSITE" id="PS50235">
    <property type="entry name" value="USP_3"/>
    <property type="match status" value="1"/>
</dbReference>
<dbReference type="PANTHER" id="PTHR24006:SF733">
    <property type="entry name" value="RE52890P"/>
    <property type="match status" value="1"/>
</dbReference>
<keyword evidence="4" id="KW-0645">Protease</keyword>
<evidence type="ECO:0000256" key="2">
    <source>
        <dbReference type="ARBA" id="ARBA00009085"/>
    </source>
</evidence>
<feature type="domain" description="USP" evidence="6">
    <location>
        <begin position="34"/>
        <end position="379"/>
    </location>
</feature>
<evidence type="ECO:0000256" key="3">
    <source>
        <dbReference type="ARBA" id="ARBA00012759"/>
    </source>
</evidence>
<evidence type="ECO:0000313" key="8">
    <source>
        <dbReference type="Proteomes" id="UP001057455"/>
    </source>
</evidence>
<dbReference type="InterPro" id="IPR038765">
    <property type="entry name" value="Papain-like_cys_pep_sf"/>
</dbReference>
<dbReference type="Gene3D" id="3.90.70.10">
    <property type="entry name" value="Cysteine proteinases"/>
    <property type="match status" value="1"/>
</dbReference>
<dbReference type="GO" id="GO:0005634">
    <property type="term" value="C:nucleus"/>
    <property type="evidence" value="ECO:0007669"/>
    <property type="project" value="TreeGrafter"/>
</dbReference>
<dbReference type="GO" id="GO:0005829">
    <property type="term" value="C:cytosol"/>
    <property type="evidence" value="ECO:0007669"/>
    <property type="project" value="TreeGrafter"/>
</dbReference>
<dbReference type="EMBL" id="BLIY01000017">
    <property type="protein sequence ID" value="GFE55095.1"/>
    <property type="molecule type" value="Genomic_DNA"/>
</dbReference>
<evidence type="ECO:0000256" key="5">
    <source>
        <dbReference type="ARBA" id="ARBA00022801"/>
    </source>
</evidence>
<gene>
    <name evidence="7" type="ORF">BaOVIS_024990</name>
</gene>
<dbReference type="PANTHER" id="PTHR24006">
    <property type="entry name" value="UBIQUITIN CARBOXYL-TERMINAL HYDROLASE"/>
    <property type="match status" value="1"/>
</dbReference>
<reference evidence="7" key="1">
    <citation type="submission" date="2019-12" db="EMBL/GenBank/DDBJ databases">
        <title>Genome sequence of Babesia ovis.</title>
        <authorList>
            <person name="Yamagishi J."/>
            <person name="Sevinc F."/>
            <person name="Xuan X."/>
        </authorList>
    </citation>
    <scope>NUCLEOTIDE SEQUENCE</scope>
    <source>
        <strain evidence="7">Selcuk</strain>
    </source>
</reference>
<dbReference type="EC" id="3.4.19.12" evidence="3"/>
<name>A0A9W5WVI5_BABOV</name>
<dbReference type="SUPFAM" id="SSF54001">
    <property type="entry name" value="Cysteine proteinases"/>
    <property type="match status" value="1"/>
</dbReference>
<dbReference type="Pfam" id="PF00443">
    <property type="entry name" value="UCH"/>
    <property type="match status" value="1"/>
</dbReference>
<evidence type="ECO:0000313" key="7">
    <source>
        <dbReference type="EMBL" id="GFE55095.1"/>
    </source>
</evidence>
<dbReference type="GO" id="GO:0004843">
    <property type="term" value="F:cysteine-type deubiquitinase activity"/>
    <property type="evidence" value="ECO:0007669"/>
    <property type="project" value="UniProtKB-EC"/>
</dbReference>
<evidence type="ECO:0000256" key="1">
    <source>
        <dbReference type="ARBA" id="ARBA00000707"/>
    </source>
</evidence>
<dbReference type="Proteomes" id="UP001057455">
    <property type="component" value="Unassembled WGS sequence"/>
</dbReference>
<dbReference type="InterPro" id="IPR028889">
    <property type="entry name" value="USP"/>
</dbReference>
<organism evidence="7 8">
    <name type="scientific">Babesia ovis</name>
    <dbReference type="NCBI Taxonomy" id="5869"/>
    <lineage>
        <taxon>Eukaryota</taxon>
        <taxon>Sar</taxon>
        <taxon>Alveolata</taxon>
        <taxon>Apicomplexa</taxon>
        <taxon>Aconoidasida</taxon>
        <taxon>Piroplasmida</taxon>
        <taxon>Babesiidae</taxon>
        <taxon>Babesia</taxon>
    </lineage>
</organism>
<comment type="caution">
    <text evidence="7">The sequence shown here is derived from an EMBL/GenBank/DDBJ whole genome shotgun (WGS) entry which is preliminary data.</text>
</comment>
<comment type="catalytic activity">
    <reaction evidence="1">
        <text>Thiol-dependent hydrolysis of ester, thioester, amide, peptide and isopeptide bonds formed by the C-terminal Gly of ubiquitin (a 76-residue protein attached to proteins as an intracellular targeting signal).</text>
        <dbReference type="EC" id="3.4.19.12"/>
    </reaction>
</comment>
<dbReference type="GO" id="GO:0006508">
    <property type="term" value="P:proteolysis"/>
    <property type="evidence" value="ECO:0007669"/>
    <property type="project" value="UniProtKB-KW"/>
</dbReference>
<keyword evidence="8" id="KW-1185">Reference proteome</keyword>
<evidence type="ECO:0000256" key="4">
    <source>
        <dbReference type="ARBA" id="ARBA00022670"/>
    </source>
</evidence>
<keyword evidence="5" id="KW-0378">Hydrolase</keyword>
<dbReference type="GO" id="GO:0016579">
    <property type="term" value="P:protein deubiquitination"/>
    <property type="evidence" value="ECO:0007669"/>
    <property type="project" value="InterPro"/>
</dbReference>
<dbReference type="OrthoDB" id="292964at2759"/>
<dbReference type="PROSITE" id="PS00973">
    <property type="entry name" value="USP_2"/>
    <property type="match status" value="1"/>
</dbReference>
<sequence length="384" mass="44339">MSRDSYRGSFRTHCTECARSNSVRLPNYGPLRISGLENDFNNCYCNAVLQALYPLSSFRERMIYMKNSTSEISSALGKLYELCDSPRGTDMQCWPPFCSGVQSPADLLQRICNKNAAFVMGEQQDAHEFLTCLINSINEEIQAIERRWEEARFSFISRRHALHAIEDGYTFVLPPRRTWLSKLLEGTLLLETTCHMCEQVSSVVEPFLTLSVEIFEACNVERCLQRYSDWELLTGPNQYFCRMCNGHRDASRRSLFNTLPPVFMIHLKRFKFNPLVCLNTNNTYGYCYNRLPHYVVSNRNITLTDLHHADPMTYELFAIICHIGSSPHFGHYVAFTHVEGHWYRCDDENATAICNISAELGDENTYGNPFSYILFYKLKSLTNI</sequence>